<organism evidence="3 4">
    <name type="scientific">Mesobacillus maritimus</name>
    <dbReference type="NCBI Taxonomy" id="1643336"/>
    <lineage>
        <taxon>Bacteria</taxon>
        <taxon>Bacillati</taxon>
        <taxon>Bacillota</taxon>
        <taxon>Bacilli</taxon>
        <taxon>Bacillales</taxon>
        <taxon>Bacillaceae</taxon>
        <taxon>Mesobacillus</taxon>
    </lineage>
</organism>
<dbReference type="NCBIfam" id="NF010221">
    <property type="entry name" value="PRK13678.2-4"/>
    <property type="match status" value="1"/>
</dbReference>
<dbReference type="PANTHER" id="PTHR40066">
    <property type="entry name" value="UPF0473 PROTEIN CBO2561/CLC_2432"/>
    <property type="match status" value="1"/>
</dbReference>
<dbReference type="NCBIfam" id="NF010219">
    <property type="entry name" value="PRK13678.2-2"/>
    <property type="match status" value="1"/>
</dbReference>
<evidence type="ECO:0000256" key="1">
    <source>
        <dbReference type="ARBA" id="ARBA00008439"/>
    </source>
</evidence>
<keyword evidence="4" id="KW-1185">Reference proteome</keyword>
<dbReference type="PANTHER" id="PTHR40066:SF1">
    <property type="entry name" value="UPF0473 PROTEIN CBO2561_CLC_2432"/>
    <property type="match status" value="1"/>
</dbReference>
<proteinExistence type="inferred from homology"/>
<reference evidence="3 4" key="1">
    <citation type="submission" date="2020-07" db="EMBL/GenBank/DDBJ databases">
        <title>Fungal Genomes of the International Space Station.</title>
        <authorList>
            <person name="Seuylemezian A."/>
            <person name="Singh N.K."/>
            <person name="Wood J."/>
            <person name="Venkateswaran K."/>
        </authorList>
    </citation>
    <scope>NUCLEOTIDE SEQUENCE [LARGE SCALE GENOMIC DNA]</scope>
    <source>
        <strain evidence="3 4">PL-B2</strain>
    </source>
</reference>
<dbReference type="EMBL" id="JACWFH010000008">
    <property type="protein sequence ID" value="MBY0096278.1"/>
    <property type="molecule type" value="Genomic_DNA"/>
</dbReference>
<gene>
    <name evidence="3" type="ORF">H0185_05600</name>
</gene>
<dbReference type="NCBIfam" id="NF010215">
    <property type="entry name" value="PRK13678.1-2"/>
    <property type="match status" value="1"/>
</dbReference>
<dbReference type="HAMAP" id="MF_01448">
    <property type="entry name" value="UPF0473"/>
    <property type="match status" value="1"/>
</dbReference>
<accession>A0ABS7K247</accession>
<evidence type="ECO:0000313" key="3">
    <source>
        <dbReference type="EMBL" id="MBY0096278.1"/>
    </source>
</evidence>
<dbReference type="NCBIfam" id="NF010222">
    <property type="entry name" value="PRK13678.2-5"/>
    <property type="match status" value="1"/>
</dbReference>
<evidence type="ECO:0000313" key="4">
    <source>
        <dbReference type="Proteomes" id="UP000769780"/>
    </source>
</evidence>
<dbReference type="RefSeq" id="WP_221872042.1">
    <property type="nucleotide sequence ID" value="NZ_CP085225.1"/>
</dbReference>
<dbReference type="NCBIfam" id="NF010217">
    <property type="entry name" value="PRK13678.1-4"/>
    <property type="match status" value="1"/>
</dbReference>
<dbReference type="Proteomes" id="UP000769780">
    <property type="component" value="Unassembled WGS sequence"/>
</dbReference>
<comment type="caution">
    <text evidence="3">The sequence shown here is derived from an EMBL/GenBank/DDBJ whole genome shotgun (WGS) entry which is preliminary data.</text>
</comment>
<comment type="similarity">
    <text evidence="1 2">Belongs to the UPF0473 family.</text>
</comment>
<name>A0ABS7K247_9BACI</name>
<evidence type="ECO:0000256" key="2">
    <source>
        <dbReference type="HAMAP-Rule" id="MF_01448"/>
    </source>
</evidence>
<sequence>MDHGENNITVVDENGNEQLCEVLFTFDSEEFGKSYVLYYPIGAEEDDEEEIEIHASSFTPTEDGQDGELMPIESDEEWDMIEEMLETFLAEQDEE</sequence>
<dbReference type="Pfam" id="PF06949">
    <property type="entry name" value="DUF1292"/>
    <property type="match status" value="1"/>
</dbReference>
<dbReference type="InterPro" id="IPR009711">
    <property type="entry name" value="UPF0473"/>
</dbReference>
<protein>
    <recommendedName>
        <fullName evidence="2">UPF0473 protein H0185_05600</fullName>
    </recommendedName>
</protein>